<accession>A0A5B7FVM0</accession>
<keyword evidence="2" id="KW-1185">Reference proteome</keyword>
<name>A0A5B7FVM0_PORTR</name>
<sequence length="81" mass="9485">MHLSLGRLLKNHRLQHRKQRKDLIKPTRYGKWVKNSSLTNILETLSSTIEWKLRGDHGQPFIIIVNANHNHNSSQNISFAF</sequence>
<organism evidence="1 2">
    <name type="scientific">Portunus trituberculatus</name>
    <name type="common">Swimming crab</name>
    <name type="synonym">Neptunus trituberculatus</name>
    <dbReference type="NCBI Taxonomy" id="210409"/>
    <lineage>
        <taxon>Eukaryota</taxon>
        <taxon>Metazoa</taxon>
        <taxon>Ecdysozoa</taxon>
        <taxon>Arthropoda</taxon>
        <taxon>Crustacea</taxon>
        <taxon>Multicrustacea</taxon>
        <taxon>Malacostraca</taxon>
        <taxon>Eumalacostraca</taxon>
        <taxon>Eucarida</taxon>
        <taxon>Decapoda</taxon>
        <taxon>Pleocyemata</taxon>
        <taxon>Brachyura</taxon>
        <taxon>Eubrachyura</taxon>
        <taxon>Portunoidea</taxon>
        <taxon>Portunidae</taxon>
        <taxon>Portuninae</taxon>
        <taxon>Portunus</taxon>
    </lineage>
</organism>
<comment type="caution">
    <text evidence="1">The sequence shown here is derived from an EMBL/GenBank/DDBJ whole genome shotgun (WGS) entry which is preliminary data.</text>
</comment>
<protein>
    <submittedName>
        <fullName evidence="1">Uncharacterized protein</fullName>
    </submittedName>
</protein>
<gene>
    <name evidence="1" type="ORF">E2C01_043178</name>
</gene>
<evidence type="ECO:0000313" key="1">
    <source>
        <dbReference type="EMBL" id="MPC49379.1"/>
    </source>
</evidence>
<proteinExistence type="predicted"/>
<dbReference type="AlphaFoldDB" id="A0A5B7FVM0"/>
<dbReference type="EMBL" id="VSRR010008840">
    <property type="protein sequence ID" value="MPC49379.1"/>
    <property type="molecule type" value="Genomic_DNA"/>
</dbReference>
<evidence type="ECO:0000313" key="2">
    <source>
        <dbReference type="Proteomes" id="UP000324222"/>
    </source>
</evidence>
<dbReference type="Proteomes" id="UP000324222">
    <property type="component" value="Unassembled WGS sequence"/>
</dbReference>
<reference evidence="1 2" key="1">
    <citation type="submission" date="2019-05" db="EMBL/GenBank/DDBJ databases">
        <title>Another draft genome of Portunus trituberculatus and its Hox gene families provides insights of decapod evolution.</title>
        <authorList>
            <person name="Jeong J.-H."/>
            <person name="Song I."/>
            <person name="Kim S."/>
            <person name="Choi T."/>
            <person name="Kim D."/>
            <person name="Ryu S."/>
            <person name="Kim W."/>
        </authorList>
    </citation>
    <scope>NUCLEOTIDE SEQUENCE [LARGE SCALE GENOMIC DNA]</scope>
    <source>
        <tissue evidence="1">Muscle</tissue>
    </source>
</reference>